<dbReference type="PIRSF" id="PIRSF005690">
    <property type="entry name" value="GerBA"/>
    <property type="match status" value="1"/>
</dbReference>
<reference evidence="4 5" key="1">
    <citation type="submission" date="2024-11" db="EMBL/GenBank/DDBJ databases">
        <authorList>
            <person name="Heng Y.C."/>
            <person name="Lim A.C.H."/>
            <person name="Lee J.K.Y."/>
            <person name="Kittelmann S."/>
        </authorList>
    </citation>
    <scope>NUCLEOTIDE SEQUENCE [LARGE SCALE GENOMIC DNA]</scope>
    <source>
        <strain evidence="4 5">WILCCON 0202</strain>
    </source>
</reference>
<dbReference type="Proteomes" id="UP001623661">
    <property type="component" value="Unassembled WGS sequence"/>
</dbReference>
<feature type="transmembrane region" description="Helical" evidence="3">
    <location>
        <begin position="86"/>
        <end position="107"/>
    </location>
</feature>
<protein>
    <submittedName>
        <fullName evidence="4">Spore germination protein</fullName>
    </submittedName>
</protein>
<evidence type="ECO:0000313" key="5">
    <source>
        <dbReference type="Proteomes" id="UP001623661"/>
    </source>
</evidence>
<keyword evidence="3" id="KW-0812">Transmembrane</keyword>
<sequence length="468" mass="52629">MNGIEMLASIRKKLDHNFDIKYREIQCPRGLITLVFAETLCNCKFISEYIVAPLQEAKFIKNSIEEVKKEIIMADTVGDINSEEEALISILSGNVVIFFSFYSKVIYCEAKEYSKRSITTPITETNIKGPREGFNEPFIDNVSLLRRRIKDTNLKFENILVGDSTKTIVVLTYIQNKVPPELLNYVKKQVNSIKVNGPILSNHIEEQFQCKYTLFDTVGYSEKPEKIASRICEGRVGIIVDGSPFVATVPHFFIENFEVTDDYTSNKYFANGIRIFRWFAFIMASLLPGFYVAIVTHHFSLIPYSFIFRLAIARAGVPFPTVVEVLVMMVFFQLSREAGIRLPQPIGLSMSIVGSLILGDATVGANIASQTTLIIVAIASISSFLIPNLYGVTFFWSIVIIVSSTILGLPGFYIGFCIFVSHMAGLNSCGYPFLFPLGTLKQYKFEDLLLRGDLNKISNNILDEDKTK</sequence>
<organism evidence="4 5">
    <name type="scientific">Candidatus Clostridium radicumherbarum</name>
    <dbReference type="NCBI Taxonomy" id="3381662"/>
    <lineage>
        <taxon>Bacteria</taxon>
        <taxon>Bacillati</taxon>
        <taxon>Bacillota</taxon>
        <taxon>Clostridia</taxon>
        <taxon>Eubacteriales</taxon>
        <taxon>Clostridiaceae</taxon>
        <taxon>Clostridium</taxon>
    </lineage>
</organism>
<evidence type="ECO:0000256" key="1">
    <source>
        <dbReference type="ARBA" id="ARBA00005278"/>
    </source>
</evidence>
<comment type="similarity">
    <text evidence="1">Belongs to the GerABKA family.</text>
</comment>
<feature type="transmembrane region" description="Helical" evidence="3">
    <location>
        <begin position="373"/>
        <end position="400"/>
    </location>
</feature>
<dbReference type="PANTHER" id="PTHR22550">
    <property type="entry name" value="SPORE GERMINATION PROTEIN"/>
    <property type="match status" value="1"/>
</dbReference>
<evidence type="ECO:0000313" key="4">
    <source>
        <dbReference type="EMBL" id="MFL0268525.1"/>
    </source>
</evidence>
<evidence type="ECO:0000256" key="3">
    <source>
        <dbReference type="SAM" id="Phobius"/>
    </source>
</evidence>
<dbReference type="Pfam" id="PF03323">
    <property type="entry name" value="GerA"/>
    <property type="match status" value="1"/>
</dbReference>
<dbReference type="PANTHER" id="PTHR22550:SF5">
    <property type="entry name" value="LEUCINE ZIPPER PROTEIN 4"/>
    <property type="match status" value="1"/>
</dbReference>
<dbReference type="EMBL" id="JBJHZY010000002">
    <property type="protein sequence ID" value="MFL0268525.1"/>
    <property type="molecule type" value="Genomic_DNA"/>
</dbReference>
<keyword evidence="5" id="KW-1185">Reference proteome</keyword>
<gene>
    <name evidence="4" type="ORF">ACJDUH_10435</name>
</gene>
<name>A0ABW8TU44_9CLOT</name>
<feature type="transmembrane region" description="Helical" evidence="3">
    <location>
        <begin position="306"/>
        <end position="334"/>
    </location>
</feature>
<dbReference type="InterPro" id="IPR050768">
    <property type="entry name" value="UPF0353/GerABKA_families"/>
</dbReference>
<evidence type="ECO:0000256" key="2">
    <source>
        <dbReference type="ARBA" id="ARBA00023136"/>
    </source>
</evidence>
<dbReference type="RefSeq" id="WP_406765154.1">
    <property type="nucleotide sequence ID" value="NZ_JBJHZY010000002.1"/>
</dbReference>
<keyword evidence="2 3" id="KW-0472">Membrane</keyword>
<accession>A0ABW8TU44</accession>
<feature type="transmembrane region" description="Helical" evidence="3">
    <location>
        <begin position="275"/>
        <end position="294"/>
    </location>
</feature>
<dbReference type="InterPro" id="IPR004995">
    <property type="entry name" value="Spore_Ger"/>
</dbReference>
<comment type="caution">
    <text evidence="4">The sequence shown here is derived from an EMBL/GenBank/DDBJ whole genome shotgun (WGS) entry which is preliminary data.</text>
</comment>
<proteinExistence type="inferred from homology"/>
<keyword evidence="3" id="KW-1133">Transmembrane helix</keyword>